<dbReference type="PANTHER" id="PTHR30578:SF0">
    <property type="entry name" value="ION-TRANSLOCATING OXIDOREDUCTASE COMPLEX SUBUNIT D"/>
    <property type="match status" value="1"/>
</dbReference>
<comment type="function">
    <text evidence="10">Part of a membrane-bound complex that couples electron transfer with translocation of ions across the membrane.</text>
</comment>
<dbReference type="EC" id="7.-.-.-" evidence="10"/>
<feature type="transmembrane region" description="Helical" evidence="10">
    <location>
        <begin position="125"/>
        <end position="144"/>
    </location>
</feature>
<keyword evidence="4 10" id="KW-0288">FMN</keyword>
<dbReference type="GO" id="GO:0055085">
    <property type="term" value="P:transmembrane transport"/>
    <property type="evidence" value="ECO:0007669"/>
    <property type="project" value="InterPro"/>
</dbReference>
<keyword evidence="1 10" id="KW-0813">Transport</keyword>
<dbReference type="STRING" id="1678841.TBC1_12933"/>
<dbReference type="OrthoDB" id="9776359at2"/>
<comment type="cofactor">
    <cofactor evidence="10">
        <name>FMN</name>
        <dbReference type="ChEBI" id="CHEBI:58210"/>
    </cofactor>
</comment>
<keyword evidence="2 10" id="KW-0597">Phosphoprotein</keyword>
<dbReference type="PATRIC" id="fig|1678841.3.peg.3702"/>
<dbReference type="InterPro" id="IPR011303">
    <property type="entry name" value="RnfD_bac"/>
</dbReference>
<dbReference type="AlphaFoldDB" id="A0A0S7C759"/>
<evidence type="ECO:0000313" key="11">
    <source>
        <dbReference type="EMBL" id="GAP45113.1"/>
    </source>
</evidence>
<feature type="transmembrane region" description="Helical" evidence="10">
    <location>
        <begin position="280"/>
        <end position="299"/>
    </location>
</feature>
<comment type="similarity">
    <text evidence="10">Belongs to the NqrB/RnfD family.</text>
</comment>
<dbReference type="RefSeq" id="WP_062045227.1">
    <property type="nucleotide sequence ID" value="NZ_DF968183.1"/>
</dbReference>
<feature type="modified residue" description="FMN phosphoryl threonine" evidence="10">
    <location>
        <position position="161"/>
    </location>
</feature>
<sequence length="335" mass="35751">MNLLTVSGSPHVHTQQSVKSIMYGVVIALIPAIFVSLYFFGLDAARVIFISVAACLFFEWVIQKYLIKGPVTINDGSALVTGVLLAFNVPSNLPWWILVIGALVSIGIGKMSFGGLGKNPFNPALVGRVFLLISFPVQMTSWPLPKGLFGSGLTDAITGPTTLGVLKEGLNAGKTVQEIMASPDFPGYINDLLGAQGGSLGEISAIALLLGAVYMLSRKIITWHIPTAYIGSAVIFSGIFWLIDPSHYIDPAMHLLAGGMILGVFYMATDMVSSPMTPRGQIVFGIGAGLLTIMIRVWGAYPEGVSFAILIMNAFTPLINNAFKPKRFGEVVKNG</sequence>
<feature type="transmembrane region" description="Helical" evidence="10">
    <location>
        <begin position="93"/>
        <end position="113"/>
    </location>
</feature>
<comment type="subunit">
    <text evidence="10">The complex is composed of six subunits: RnfA, RnfB, RnfC, RnfD, RnfE and RnfG.</text>
</comment>
<keyword evidence="6 10" id="KW-1278">Translocase</keyword>
<evidence type="ECO:0000256" key="8">
    <source>
        <dbReference type="ARBA" id="ARBA00022989"/>
    </source>
</evidence>
<keyword evidence="9 10" id="KW-0472">Membrane</keyword>
<feature type="transmembrane region" description="Helical" evidence="10">
    <location>
        <begin position="20"/>
        <end position="40"/>
    </location>
</feature>
<evidence type="ECO:0000256" key="5">
    <source>
        <dbReference type="ARBA" id="ARBA00022692"/>
    </source>
</evidence>
<evidence type="ECO:0000256" key="9">
    <source>
        <dbReference type="ARBA" id="ARBA00023136"/>
    </source>
</evidence>
<keyword evidence="5 10" id="KW-0812">Transmembrane</keyword>
<keyword evidence="10" id="KW-1003">Cell membrane</keyword>
<feature type="transmembrane region" description="Helical" evidence="10">
    <location>
        <begin position="223"/>
        <end position="243"/>
    </location>
</feature>
<feature type="transmembrane region" description="Helical" evidence="10">
    <location>
        <begin position="47"/>
        <end position="67"/>
    </location>
</feature>
<evidence type="ECO:0000256" key="4">
    <source>
        <dbReference type="ARBA" id="ARBA00022643"/>
    </source>
</evidence>
<keyword evidence="3 10" id="KW-0285">Flavoprotein</keyword>
<keyword evidence="8 10" id="KW-1133">Transmembrane helix</keyword>
<evidence type="ECO:0000256" key="10">
    <source>
        <dbReference type="HAMAP-Rule" id="MF_00462"/>
    </source>
</evidence>
<dbReference type="PANTHER" id="PTHR30578">
    <property type="entry name" value="ELECTRON TRANSPORT COMPLEX PROTEIN RNFD"/>
    <property type="match status" value="1"/>
</dbReference>
<proteinExistence type="inferred from homology"/>
<feature type="transmembrane region" description="Helical" evidence="10">
    <location>
        <begin position="305"/>
        <end position="323"/>
    </location>
</feature>
<feature type="transmembrane region" description="Helical" evidence="10">
    <location>
        <begin position="249"/>
        <end position="268"/>
    </location>
</feature>
<dbReference type="GO" id="GO:0005886">
    <property type="term" value="C:plasma membrane"/>
    <property type="evidence" value="ECO:0007669"/>
    <property type="project" value="UniProtKB-SubCell"/>
</dbReference>
<dbReference type="Pfam" id="PF03116">
    <property type="entry name" value="NQR2_RnfD_RnfE"/>
    <property type="match status" value="1"/>
</dbReference>
<evidence type="ECO:0000256" key="3">
    <source>
        <dbReference type="ARBA" id="ARBA00022630"/>
    </source>
</evidence>
<feature type="transmembrane region" description="Helical" evidence="10">
    <location>
        <begin position="193"/>
        <end position="216"/>
    </location>
</feature>
<comment type="subcellular location">
    <subcellularLocation>
        <location evidence="10">Cell membrane</location>
        <topology evidence="10">Multi-pass membrane protein</topology>
    </subcellularLocation>
</comment>
<organism evidence="11">
    <name type="scientific">Lentimicrobium saccharophilum</name>
    <dbReference type="NCBI Taxonomy" id="1678841"/>
    <lineage>
        <taxon>Bacteria</taxon>
        <taxon>Pseudomonadati</taxon>
        <taxon>Bacteroidota</taxon>
        <taxon>Bacteroidia</taxon>
        <taxon>Bacteroidales</taxon>
        <taxon>Lentimicrobiaceae</taxon>
        <taxon>Lentimicrobium</taxon>
    </lineage>
</organism>
<evidence type="ECO:0000256" key="6">
    <source>
        <dbReference type="ARBA" id="ARBA00022967"/>
    </source>
</evidence>
<evidence type="ECO:0000313" key="12">
    <source>
        <dbReference type="Proteomes" id="UP000053091"/>
    </source>
</evidence>
<name>A0A0S7C759_9BACT</name>
<evidence type="ECO:0000256" key="7">
    <source>
        <dbReference type="ARBA" id="ARBA00022982"/>
    </source>
</evidence>
<reference evidence="11" key="1">
    <citation type="journal article" date="2015" name="Genome Announc.">
        <title>Draft Genome Sequence of Bacteroidales Strain TBC1, a Novel Isolate from a Methanogenic Wastewater Treatment System.</title>
        <authorList>
            <person name="Tourlousse D.M."/>
            <person name="Matsuura N."/>
            <person name="Sun L."/>
            <person name="Toyonaga M."/>
            <person name="Kuroda K."/>
            <person name="Ohashi A."/>
            <person name="Cruz R."/>
            <person name="Yamaguchi T."/>
            <person name="Sekiguchi Y."/>
        </authorList>
    </citation>
    <scope>NUCLEOTIDE SEQUENCE [LARGE SCALE GENOMIC DNA]</scope>
    <source>
        <strain evidence="11">TBC1</strain>
    </source>
</reference>
<dbReference type="EMBL" id="DF968183">
    <property type="protein sequence ID" value="GAP45113.1"/>
    <property type="molecule type" value="Genomic_DNA"/>
</dbReference>
<gene>
    <name evidence="10" type="primary">rnfD</name>
    <name evidence="11" type="ORF">TBC1_12933</name>
</gene>
<protein>
    <recommendedName>
        <fullName evidence="10">Ion-translocating oxidoreductase complex subunit D</fullName>
        <ecNumber evidence="10">7.-.-.-</ecNumber>
    </recommendedName>
    <alternativeName>
        <fullName evidence="10">Rnf electron transport complex subunit D</fullName>
    </alternativeName>
</protein>
<keyword evidence="7 10" id="KW-0249">Electron transport</keyword>
<dbReference type="HAMAP" id="MF_00462">
    <property type="entry name" value="RsxD_RnfD"/>
    <property type="match status" value="1"/>
</dbReference>
<accession>A0A0S7C759</accession>
<dbReference type="InterPro" id="IPR004338">
    <property type="entry name" value="NqrB/RnfD"/>
</dbReference>
<keyword evidence="12" id="KW-1185">Reference proteome</keyword>
<dbReference type="NCBIfam" id="TIGR01946">
    <property type="entry name" value="rnfD"/>
    <property type="match status" value="1"/>
</dbReference>
<dbReference type="GO" id="GO:0022900">
    <property type="term" value="P:electron transport chain"/>
    <property type="evidence" value="ECO:0007669"/>
    <property type="project" value="UniProtKB-UniRule"/>
</dbReference>
<dbReference type="Proteomes" id="UP000053091">
    <property type="component" value="Unassembled WGS sequence"/>
</dbReference>
<evidence type="ECO:0000256" key="2">
    <source>
        <dbReference type="ARBA" id="ARBA00022553"/>
    </source>
</evidence>
<evidence type="ECO:0000256" key="1">
    <source>
        <dbReference type="ARBA" id="ARBA00022448"/>
    </source>
</evidence>